<feature type="chain" id="PRO_5045002906" description="Peroxidase" evidence="16">
    <location>
        <begin position="22"/>
        <end position="317"/>
    </location>
</feature>
<dbReference type="CDD" id="cd00693">
    <property type="entry name" value="secretory_peroxidase"/>
    <property type="match status" value="1"/>
</dbReference>
<evidence type="ECO:0000256" key="6">
    <source>
        <dbReference type="ARBA" id="ARBA00022525"/>
    </source>
</evidence>
<reference evidence="19" key="2">
    <citation type="submission" date="2025-08" db="UniProtKB">
        <authorList>
            <consortium name="RefSeq"/>
        </authorList>
    </citation>
    <scope>IDENTIFICATION</scope>
    <source>
        <tissue evidence="19">Leaf</tissue>
    </source>
</reference>
<dbReference type="EC" id="1.11.1.7" evidence="5 16"/>
<dbReference type="InterPro" id="IPR002016">
    <property type="entry name" value="Haem_peroxidase"/>
</dbReference>
<dbReference type="InterPro" id="IPR010255">
    <property type="entry name" value="Haem_peroxidase_sf"/>
</dbReference>
<feature type="signal peptide" evidence="16">
    <location>
        <begin position="1"/>
        <end position="21"/>
    </location>
</feature>
<evidence type="ECO:0000256" key="13">
    <source>
        <dbReference type="ARBA" id="ARBA00023004"/>
    </source>
</evidence>
<keyword evidence="6 16" id="KW-0964">Secreted</keyword>
<dbReference type="Proteomes" id="UP000694864">
    <property type="component" value="Chromosome 19"/>
</dbReference>
<dbReference type="Pfam" id="PF00141">
    <property type="entry name" value="peroxidase"/>
    <property type="match status" value="1"/>
</dbReference>
<dbReference type="Gene3D" id="1.10.520.10">
    <property type="match status" value="1"/>
</dbReference>
<evidence type="ECO:0000256" key="16">
    <source>
        <dbReference type="RuleBase" id="RU362060"/>
    </source>
</evidence>
<evidence type="ECO:0000256" key="14">
    <source>
        <dbReference type="ARBA" id="ARBA00023157"/>
    </source>
</evidence>
<evidence type="ECO:0000256" key="12">
    <source>
        <dbReference type="ARBA" id="ARBA00023002"/>
    </source>
</evidence>
<keyword evidence="10 16" id="KW-0732">Signal</keyword>
<dbReference type="PROSITE" id="PS00435">
    <property type="entry name" value="PEROXIDASE_1"/>
    <property type="match status" value="1"/>
</dbReference>
<gene>
    <name evidence="19" type="primary">LOC104767317</name>
</gene>
<keyword evidence="8 16" id="KW-0349">Heme</keyword>
<comment type="cofactor">
    <cofactor evidence="16">
        <name>heme b</name>
        <dbReference type="ChEBI" id="CHEBI:60344"/>
    </cofactor>
    <text evidence="16">Binds 1 heme b (iron(II)-protoporphyrin IX) group per subunit.</text>
</comment>
<keyword evidence="13 16" id="KW-0408">Iron</keyword>
<evidence type="ECO:0000256" key="10">
    <source>
        <dbReference type="ARBA" id="ARBA00022729"/>
    </source>
</evidence>
<evidence type="ECO:0000256" key="4">
    <source>
        <dbReference type="ARBA" id="ARBA00006873"/>
    </source>
</evidence>
<dbReference type="PROSITE" id="PS50873">
    <property type="entry name" value="PEROXIDASE_4"/>
    <property type="match status" value="1"/>
</dbReference>
<keyword evidence="14" id="KW-1015">Disulfide bond</keyword>
<comment type="function">
    <text evidence="2">Removal of H(2)O(2), oxidation of toxic reductants, biosynthesis and degradation of lignin, suberization, auxin catabolism, response to environmental stresses such as wounding, pathogen attack and oxidative stress. These functions might be dependent on each isozyme/isoform in each plant tissue.</text>
</comment>
<dbReference type="PANTHER" id="PTHR31517">
    <property type="match status" value="1"/>
</dbReference>
<dbReference type="PROSITE" id="PS00436">
    <property type="entry name" value="PEROXIDASE_2"/>
    <property type="match status" value="1"/>
</dbReference>
<evidence type="ECO:0000256" key="11">
    <source>
        <dbReference type="ARBA" id="ARBA00022837"/>
    </source>
</evidence>
<comment type="similarity">
    <text evidence="4">Belongs to the peroxidase family. Ascorbate peroxidase subfamily.</text>
</comment>
<comment type="cofactor">
    <cofactor evidence="16">
        <name>Ca(2+)</name>
        <dbReference type="ChEBI" id="CHEBI:29108"/>
    </cofactor>
    <text evidence="16">Binds 2 calcium ions per subunit.</text>
</comment>
<evidence type="ECO:0000256" key="5">
    <source>
        <dbReference type="ARBA" id="ARBA00012313"/>
    </source>
</evidence>
<keyword evidence="18" id="KW-1185">Reference proteome</keyword>
<dbReference type="InterPro" id="IPR000823">
    <property type="entry name" value="Peroxidase_pln"/>
</dbReference>
<keyword evidence="11 16" id="KW-0106">Calcium</keyword>
<dbReference type="SUPFAM" id="SSF48113">
    <property type="entry name" value="Heme-dependent peroxidases"/>
    <property type="match status" value="1"/>
</dbReference>
<sequence>MKIANFSTLFSILFIVPVTFAQLRVGFYNNSCPTAETIVRNLVTDEFESDPTITAALLRMHFHDCFVGGCDGSILLNSTDSERFVGPNLSVRGFELIDEIKTELEAQCPSNVSCADIMALATRDSVSLAGGPNYNIPTGRRDGLTTNANGVFDLIGPTASVAAFLSFFGERMLNTFDAVALLGAHTVGVGSCDLFEDRLTNFGGTGLPDPSMDSNLVANLTSICTASENPSTGLDRSTPLTFDNAFFGQIRASRGVLQLDQRLATDEATSSVVAQYAADNDLFKRQFAIAMVKMGAVGILTGENGDIRTNCWAFNDK</sequence>
<evidence type="ECO:0000256" key="9">
    <source>
        <dbReference type="ARBA" id="ARBA00022723"/>
    </source>
</evidence>
<dbReference type="GeneID" id="104767317"/>
<dbReference type="Gene3D" id="1.10.420.10">
    <property type="entry name" value="Peroxidase, domain 2"/>
    <property type="match status" value="1"/>
</dbReference>
<accession>A0ABM1RCP3</accession>
<evidence type="ECO:0000256" key="2">
    <source>
        <dbReference type="ARBA" id="ARBA00002322"/>
    </source>
</evidence>
<dbReference type="InterPro" id="IPR033905">
    <property type="entry name" value="Secretory_peroxidase"/>
</dbReference>
<dbReference type="RefSeq" id="XP_019096781.1">
    <property type="nucleotide sequence ID" value="XM_019241236.1"/>
</dbReference>
<evidence type="ECO:0000256" key="8">
    <source>
        <dbReference type="ARBA" id="ARBA00022617"/>
    </source>
</evidence>
<evidence type="ECO:0000313" key="19">
    <source>
        <dbReference type="RefSeq" id="XP_019096781.1"/>
    </source>
</evidence>
<evidence type="ECO:0000256" key="1">
    <source>
        <dbReference type="ARBA" id="ARBA00000189"/>
    </source>
</evidence>
<keyword evidence="15 16" id="KW-0376">Hydrogen peroxide</keyword>
<evidence type="ECO:0000256" key="3">
    <source>
        <dbReference type="ARBA" id="ARBA00004116"/>
    </source>
</evidence>
<comment type="subcellular location">
    <subcellularLocation>
        <location evidence="16">Secreted</location>
    </subcellularLocation>
    <subcellularLocation>
        <location evidence="3">Vacuole</location>
    </subcellularLocation>
</comment>
<reference evidence="18" key="1">
    <citation type="journal article" date="2014" name="Nat. Commun.">
        <title>The emerging biofuel crop Camelina sativa retains a highly undifferentiated hexaploid genome structure.</title>
        <authorList>
            <person name="Kagale S."/>
            <person name="Koh C."/>
            <person name="Nixon J."/>
            <person name="Bollina V."/>
            <person name="Clarke W.E."/>
            <person name="Tuteja R."/>
            <person name="Spillane C."/>
            <person name="Robinson S.J."/>
            <person name="Links M.G."/>
            <person name="Clarke C."/>
            <person name="Higgins E.E."/>
            <person name="Huebert T."/>
            <person name="Sharpe A.G."/>
            <person name="Parkin I.A."/>
        </authorList>
    </citation>
    <scope>NUCLEOTIDE SEQUENCE [LARGE SCALE GENOMIC DNA]</scope>
    <source>
        <strain evidence="18">cv. DH55</strain>
    </source>
</reference>
<feature type="domain" description="Plant heme peroxidase family profile" evidence="17">
    <location>
        <begin position="22"/>
        <end position="315"/>
    </location>
</feature>
<evidence type="ECO:0000313" key="18">
    <source>
        <dbReference type="Proteomes" id="UP000694864"/>
    </source>
</evidence>
<organism evidence="18 19">
    <name type="scientific">Camelina sativa</name>
    <name type="common">False flax</name>
    <name type="synonym">Myagrum sativum</name>
    <dbReference type="NCBI Taxonomy" id="90675"/>
    <lineage>
        <taxon>Eukaryota</taxon>
        <taxon>Viridiplantae</taxon>
        <taxon>Streptophyta</taxon>
        <taxon>Embryophyta</taxon>
        <taxon>Tracheophyta</taxon>
        <taxon>Spermatophyta</taxon>
        <taxon>Magnoliopsida</taxon>
        <taxon>eudicotyledons</taxon>
        <taxon>Gunneridae</taxon>
        <taxon>Pentapetalae</taxon>
        <taxon>rosids</taxon>
        <taxon>malvids</taxon>
        <taxon>Brassicales</taxon>
        <taxon>Brassicaceae</taxon>
        <taxon>Camelineae</taxon>
        <taxon>Camelina</taxon>
    </lineage>
</organism>
<keyword evidence="9 16" id="KW-0479">Metal-binding</keyword>
<protein>
    <recommendedName>
        <fullName evidence="5 16">Peroxidase</fullName>
        <ecNumber evidence="5 16">1.11.1.7</ecNumber>
    </recommendedName>
</protein>
<comment type="similarity">
    <text evidence="16">Belongs to the peroxidase family. Classical plant (class III) peroxidase subfamily.</text>
</comment>
<dbReference type="PRINTS" id="PR00458">
    <property type="entry name" value="PEROXIDASE"/>
</dbReference>
<evidence type="ECO:0000256" key="15">
    <source>
        <dbReference type="ARBA" id="ARBA00023324"/>
    </source>
</evidence>
<dbReference type="InterPro" id="IPR019793">
    <property type="entry name" value="Peroxidases_heam-ligand_BS"/>
</dbReference>
<keyword evidence="7 16" id="KW-0575">Peroxidase</keyword>
<proteinExistence type="inferred from homology"/>
<dbReference type="InterPro" id="IPR019794">
    <property type="entry name" value="Peroxidases_AS"/>
</dbReference>
<keyword evidence="12 16" id="KW-0560">Oxidoreductase</keyword>
<dbReference type="PRINTS" id="PR00461">
    <property type="entry name" value="PLPEROXIDASE"/>
</dbReference>
<comment type="catalytic activity">
    <reaction evidence="1 16">
        <text>2 a phenolic donor + H2O2 = 2 a phenolic radical donor + 2 H2O</text>
        <dbReference type="Rhea" id="RHEA:56136"/>
        <dbReference type="ChEBI" id="CHEBI:15377"/>
        <dbReference type="ChEBI" id="CHEBI:16240"/>
        <dbReference type="ChEBI" id="CHEBI:139520"/>
        <dbReference type="ChEBI" id="CHEBI:139521"/>
        <dbReference type="EC" id="1.11.1.7"/>
    </reaction>
</comment>
<evidence type="ECO:0000256" key="7">
    <source>
        <dbReference type="ARBA" id="ARBA00022559"/>
    </source>
</evidence>
<name>A0ABM1RCP3_CAMSA</name>
<dbReference type="PANTHER" id="PTHR31517:SF59">
    <property type="entry name" value="PEROXIDASE"/>
    <property type="match status" value="1"/>
</dbReference>
<evidence type="ECO:0000259" key="17">
    <source>
        <dbReference type="PROSITE" id="PS50873"/>
    </source>
</evidence>